<organism evidence="1 2">
    <name type="scientific">Halorientalis brevis</name>
    <dbReference type="NCBI Taxonomy" id="1126241"/>
    <lineage>
        <taxon>Archaea</taxon>
        <taxon>Methanobacteriati</taxon>
        <taxon>Methanobacteriota</taxon>
        <taxon>Stenosarchaea group</taxon>
        <taxon>Halobacteria</taxon>
        <taxon>Halobacteriales</taxon>
        <taxon>Haloarculaceae</taxon>
        <taxon>Halorientalis</taxon>
    </lineage>
</organism>
<evidence type="ECO:0000313" key="2">
    <source>
        <dbReference type="Proteomes" id="UP001597119"/>
    </source>
</evidence>
<comment type="caution">
    <text evidence="1">The sequence shown here is derived from an EMBL/GenBank/DDBJ whole genome shotgun (WGS) entry which is preliminary data.</text>
</comment>
<protein>
    <submittedName>
        <fullName evidence="1">Uncharacterized protein</fullName>
    </submittedName>
</protein>
<proteinExistence type="predicted"/>
<dbReference type="Proteomes" id="UP001597119">
    <property type="component" value="Unassembled WGS sequence"/>
</dbReference>
<sequence length="74" mass="7825">MESADTASSTHGIESQEGAREAAIRAYHAKIEEFCQDSGATVSLEELDALLTAIEADTADSETIFEVVLPPVAD</sequence>
<keyword evidence="2" id="KW-1185">Reference proteome</keyword>
<accession>A0ABD6CFC3</accession>
<dbReference type="RefSeq" id="WP_379814535.1">
    <property type="nucleotide sequence ID" value="NZ_JBHUDJ010000007.1"/>
</dbReference>
<name>A0ABD6CFC3_9EURY</name>
<gene>
    <name evidence="1" type="ORF">ACFR9U_13780</name>
</gene>
<dbReference type="AlphaFoldDB" id="A0ABD6CFC3"/>
<reference evidence="1 2" key="1">
    <citation type="journal article" date="2019" name="Int. J. Syst. Evol. Microbiol.">
        <title>The Global Catalogue of Microorganisms (GCM) 10K type strain sequencing project: providing services to taxonomists for standard genome sequencing and annotation.</title>
        <authorList>
            <consortium name="The Broad Institute Genomics Platform"/>
            <consortium name="The Broad Institute Genome Sequencing Center for Infectious Disease"/>
            <person name="Wu L."/>
            <person name="Ma J."/>
        </authorList>
    </citation>
    <scope>NUCLEOTIDE SEQUENCE [LARGE SCALE GENOMIC DNA]</scope>
    <source>
        <strain evidence="1 2">CGMCC 1.12125</strain>
    </source>
</reference>
<dbReference type="EMBL" id="JBHUDJ010000007">
    <property type="protein sequence ID" value="MFD1588049.1"/>
    <property type="molecule type" value="Genomic_DNA"/>
</dbReference>
<evidence type="ECO:0000313" key="1">
    <source>
        <dbReference type="EMBL" id="MFD1588049.1"/>
    </source>
</evidence>